<sequence length="172" mass="20026">MKQIETKRLIIRAPQNEDFEALYAIHSNPLTNLYNPNGPIQNRIAFQQIFDEWLLHHRIHGFGYYVLIDKEDSSVFGLSGLKFVTIKDEEYLNLYYRITPEKTRRGFVKEAAQEIITTVLRELDNKYAIVALTLDTNLPSRKTAESLGLVYNPQLDNYKGQGNVYYFSQFPT</sequence>
<organism evidence="2 3">
    <name type="scientific">Streptococcus zalophi</name>
    <dbReference type="NCBI Taxonomy" id="640031"/>
    <lineage>
        <taxon>Bacteria</taxon>
        <taxon>Bacillati</taxon>
        <taxon>Bacillota</taxon>
        <taxon>Bacilli</taxon>
        <taxon>Lactobacillales</taxon>
        <taxon>Streptococcaceae</taxon>
        <taxon>Streptococcus</taxon>
    </lineage>
</organism>
<dbReference type="InterPro" id="IPR016181">
    <property type="entry name" value="Acyl_CoA_acyltransferase"/>
</dbReference>
<proteinExistence type="predicted"/>
<dbReference type="GO" id="GO:0016747">
    <property type="term" value="F:acyltransferase activity, transferring groups other than amino-acyl groups"/>
    <property type="evidence" value="ECO:0007669"/>
    <property type="project" value="InterPro"/>
</dbReference>
<dbReference type="PANTHER" id="PTHR43792">
    <property type="entry name" value="GNAT FAMILY, PUTATIVE (AFU_ORTHOLOGUE AFUA_3G00765)-RELATED-RELATED"/>
    <property type="match status" value="1"/>
</dbReference>
<feature type="domain" description="N-acetyltransferase" evidence="1">
    <location>
        <begin position="9"/>
        <end position="171"/>
    </location>
</feature>
<accession>A0A934UE21</accession>
<gene>
    <name evidence="2" type="ORF">JHK64_06435</name>
</gene>
<dbReference type="InterPro" id="IPR051531">
    <property type="entry name" value="N-acetyltransferase"/>
</dbReference>
<protein>
    <submittedName>
        <fullName evidence="2">GNAT family N-acetyltransferase</fullName>
    </submittedName>
</protein>
<evidence type="ECO:0000313" key="2">
    <source>
        <dbReference type="EMBL" id="MBJ8350268.1"/>
    </source>
</evidence>
<reference evidence="2 3" key="1">
    <citation type="journal article" date="2021" name="Int. J. Syst. Evol. Microbiol.">
        <title>Streptococcus vicugnae sp. nov., isolated from faeces of alpacas (Vicugna pacos) and cattle (Bos taurus), Streptococcus zalophi sp. nov., and Streptococcus pacificus sp. nov., isolated from respiratory tract of California sea lions (Zalophus californianus).</title>
        <authorList>
            <person name="Volokhov D.V."/>
            <person name="Zagorodnyaya T.A."/>
            <person name="Shen Z."/>
            <person name="Blom J."/>
            <person name="Furtak V.A."/>
            <person name="Eisenberg T."/>
            <person name="Fan P."/>
            <person name="Jeong K.C."/>
            <person name="Gao Y."/>
            <person name="Zhang S."/>
            <person name="Amselle M."/>
        </authorList>
    </citation>
    <scope>NUCLEOTIDE SEQUENCE [LARGE SCALE GENOMIC DNA]</scope>
    <source>
        <strain evidence="3">CSL7508-lung</strain>
    </source>
</reference>
<evidence type="ECO:0000313" key="3">
    <source>
        <dbReference type="Proteomes" id="UP000644875"/>
    </source>
</evidence>
<keyword evidence="3" id="KW-1185">Reference proteome</keyword>
<comment type="caution">
    <text evidence="2">The sequence shown here is derived from an EMBL/GenBank/DDBJ whole genome shotgun (WGS) entry which is preliminary data.</text>
</comment>
<dbReference type="RefSeq" id="WP_199568182.1">
    <property type="nucleotide sequence ID" value="NZ_JAENBP010000008.1"/>
</dbReference>
<dbReference type="PROSITE" id="PS51186">
    <property type="entry name" value="GNAT"/>
    <property type="match status" value="1"/>
</dbReference>
<dbReference type="AlphaFoldDB" id="A0A934UE21"/>
<dbReference type="Proteomes" id="UP000644875">
    <property type="component" value="Unassembled WGS sequence"/>
</dbReference>
<dbReference type="Pfam" id="PF13302">
    <property type="entry name" value="Acetyltransf_3"/>
    <property type="match status" value="1"/>
</dbReference>
<dbReference type="Gene3D" id="3.40.630.30">
    <property type="match status" value="1"/>
</dbReference>
<dbReference type="EMBL" id="JAENBP010000008">
    <property type="protein sequence ID" value="MBJ8350268.1"/>
    <property type="molecule type" value="Genomic_DNA"/>
</dbReference>
<evidence type="ECO:0000259" key="1">
    <source>
        <dbReference type="PROSITE" id="PS51186"/>
    </source>
</evidence>
<dbReference type="PANTHER" id="PTHR43792:SF13">
    <property type="entry name" value="ACETYLTRANSFERASE"/>
    <property type="match status" value="1"/>
</dbReference>
<dbReference type="SUPFAM" id="SSF55729">
    <property type="entry name" value="Acyl-CoA N-acyltransferases (Nat)"/>
    <property type="match status" value="1"/>
</dbReference>
<dbReference type="InterPro" id="IPR000182">
    <property type="entry name" value="GNAT_dom"/>
</dbReference>
<name>A0A934UE21_9STRE</name>